<sequence length="85" mass="10132">MRTTAYKAMMAKAYNSKVRRRGFQVGDLVLRRANATKNLRKLDAKWEEPYQVFEVIESGTYKLQRIDDKEVLRTWNIANLKKYFV</sequence>
<dbReference type="AlphaFoldDB" id="A0AAW2VWB1"/>
<dbReference type="EMBL" id="JACGWN010000009">
    <property type="protein sequence ID" value="KAL0433887.1"/>
    <property type="molecule type" value="Genomic_DNA"/>
</dbReference>
<evidence type="ECO:0000313" key="1">
    <source>
        <dbReference type="EMBL" id="KAL0433887.1"/>
    </source>
</evidence>
<comment type="caution">
    <text evidence="1">The sequence shown here is derived from an EMBL/GenBank/DDBJ whole genome shotgun (WGS) entry which is preliminary data.</text>
</comment>
<proteinExistence type="predicted"/>
<name>A0AAW2VWB1_9LAMI</name>
<organism evidence="1">
    <name type="scientific">Sesamum latifolium</name>
    <dbReference type="NCBI Taxonomy" id="2727402"/>
    <lineage>
        <taxon>Eukaryota</taxon>
        <taxon>Viridiplantae</taxon>
        <taxon>Streptophyta</taxon>
        <taxon>Embryophyta</taxon>
        <taxon>Tracheophyta</taxon>
        <taxon>Spermatophyta</taxon>
        <taxon>Magnoliopsida</taxon>
        <taxon>eudicotyledons</taxon>
        <taxon>Gunneridae</taxon>
        <taxon>Pentapetalae</taxon>
        <taxon>asterids</taxon>
        <taxon>lamiids</taxon>
        <taxon>Lamiales</taxon>
        <taxon>Pedaliaceae</taxon>
        <taxon>Sesamum</taxon>
    </lineage>
</organism>
<reference evidence="1" key="2">
    <citation type="journal article" date="2024" name="Plant">
        <title>Genomic evolution and insights into agronomic trait innovations of Sesamum species.</title>
        <authorList>
            <person name="Miao H."/>
            <person name="Wang L."/>
            <person name="Qu L."/>
            <person name="Liu H."/>
            <person name="Sun Y."/>
            <person name="Le M."/>
            <person name="Wang Q."/>
            <person name="Wei S."/>
            <person name="Zheng Y."/>
            <person name="Lin W."/>
            <person name="Duan Y."/>
            <person name="Cao H."/>
            <person name="Xiong S."/>
            <person name="Wang X."/>
            <person name="Wei L."/>
            <person name="Li C."/>
            <person name="Ma Q."/>
            <person name="Ju M."/>
            <person name="Zhao R."/>
            <person name="Li G."/>
            <person name="Mu C."/>
            <person name="Tian Q."/>
            <person name="Mei H."/>
            <person name="Zhang T."/>
            <person name="Gao T."/>
            <person name="Zhang H."/>
        </authorList>
    </citation>
    <scope>NUCLEOTIDE SEQUENCE</scope>
    <source>
        <strain evidence="1">KEN1</strain>
    </source>
</reference>
<gene>
    <name evidence="1" type="ORF">Slati_2723000</name>
</gene>
<reference evidence="1" key="1">
    <citation type="submission" date="2020-06" db="EMBL/GenBank/DDBJ databases">
        <authorList>
            <person name="Li T."/>
            <person name="Hu X."/>
            <person name="Zhang T."/>
            <person name="Song X."/>
            <person name="Zhang H."/>
            <person name="Dai N."/>
            <person name="Sheng W."/>
            <person name="Hou X."/>
            <person name="Wei L."/>
        </authorList>
    </citation>
    <scope>NUCLEOTIDE SEQUENCE</scope>
    <source>
        <strain evidence="1">KEN1</strain>
        <tissue evidence="1">Leaf</tissue>
    </source>
</reference>
<accession>A0AAW2VWB1</accession>
<protein>
    <submittedName>
        <fullName evidence="1">Uncharacterized protein</fullName>
    </submittedName>
</protein>